<keyword evidence="2" id="KW-1185">Reference proteome</keyword>
<sequence>MILNKSGFLISKSFIKLLSKAIYYELLEASFGTEHIGF</sequence>
<accession>A0A1G7DFT0</accession>
<name>A0A1G7DFT0_9FLAO</name>
<reference evidence="1 2" key="1">
    <citation type="submission" date="2016-10" db="EMBL/GenBank/DDBJ databases">
        <authorList>
            <person name="de Groot N.N."/>
        </authorList>
    </citation>
    <scope>NUCLEOTIDE SEQUENCE [LARGE SCALE GENOMIC DNA]</scope>
    <source>
        <strain evidence="1 2">DSM 23421</strain>
    </source>
</reference>
<evidence type="ECO:0000313" key="1">
    <source>
        <dbReference type="EMBL" id="SDE49836.1"/>
    </source>
</evidence>
<proteinExistence type="predicted"/>
<dbReference type="Proteomes" id="UP000199109">
    <property type="component" value="Unassembled WGS sequence"/>
</dbReference>
<evidence type="ECO:0000313" key="2">
    <source>
        <dbReference type="Proteomes" id="UP000199109"/>
    </source>
</evidence>
<dbReference type="EMBL" id="FNAO01000005">
    <property type="protein sequence ID" value="SDE49836.1"/>
    <property type="molecule type" value="Genomic_DNA"/>
</dbReference>
<dbReference type="AlphaFoldDB" id="A0A1G7DFT0"/>
<organism evidence="1 2">
    <name type="scientific">Pricia antarctica</name>
    <dbReference type="NCBI Taxonomy" id="641691"/>
    <lineage>
        <taxon>Bacteria</taxon>
        <taxon>Pseudomonadati</taxon>
        <taxon>Bacteroidota</taxon>
        <taxon>Flavobacteriia</taxon>
        <taxon>Flavobacteriales</taxon>
        <taxon>Flavobacteriaceae</taxon>
        <taxon>Pricia</taxon>
    </lineage>
</organism>
<gene>
    <name evidence="1" type="ORF">SAMN05421636_105286</name>
</gene>
<protein>
    <submittedName>
        <fullName evidence="1">Uncharacterized protein</fullName>
    </submittedName>
</protein>